<sequence>MAYGIVHHFRGGTREQYEAALAAVHPAPDRLPDGQIFHAAGPSAGGWTIMAVHESQESWERFRDDILMPRMREGIEGGFESEPQETTIDVYKLLP</sequence>
<dbReference type="EMBL" id="JAIEZQ010000002">
    <property type="protein sequence ID" value="MBY9074903.1"/>
    <property type="molecule type" value="Genomic_DNA"/>
</dbReference>
<proteinExistence type="predicted"/>
<keyword evidence="2" id="KW-1185">Reference proteome</keyword>
<comment type="caution">
    <text evidence="1">The sequence shown here is derived from an EMBL/GenBank/DDBJ whole genome shotgun (WGS) entry which is preliminary data.</text>
</comment>
<evidence type="ECO:0008006" key="3">
    <source>
        <dbReference type="Google" id="ProtNLM"/>
    </source>
</evidence>
<reference evidence="1 2" key="1">
    <citation type="submission" date="2021-08" db="EMBL/GenBank/DDBJ databases">
        <title>Nocardioides bacterium WL0053 sp. nov., isolated from the sediment.</title>
        <authorList>
            <person name="Wang L."/>
            <person name="Zhang D."/>
            <person name="Zhang A."/>
        </authorList>
    </citation>
    <scope>NUCLEOTIDE SEQUENCE [LARGE SCALE GENOMIC DNA]</scope>
    <source>
        <strain evidence="1 2">WL0053</strain>
    </source>
</reference>
<dbReference type="RefSeq" id="WP_221024718.1">
    <property type="nucleotide sequence ID" value="NZ_JAIEZQ010000002.1"/>
</dbReference>
<gene>
    <name evidence="1" type="ORF">K1X13_08740</name>
</gene>
<organism evidence="1 2">
    <name type="scientific">Nocardioides jiangsuensis</name>
    <dbReference type="NCBI Taxonomy" id="2866161"/>
    <lineage>
        <taxon>Bacteria</taxon>
        <taxon>Bacillati</taxon>
        <taxon>Actinomycetota</taxon>
        <taxon>Actinomycetes</taxon>
        <taxon>Propionibacteriales</taxon>
        <taxon>Nocardioidaceae</taxon>
        <taxon>Nocardioides</taxon>
    </lineage>
</organism>
<evidence type="ECO:0000313" key="2">
    <source>
        <dbReference type="Proteomes" id="UP000754710"/>
    </source>
</evidence>
<protein>
    <recommendedName>
        <fullName evidence="3">Antibiotic biosynthesis monooxygenase</fullName>
    </recommendedName>
</protein>
<dbReference type="Proteomes" id="UP000754710">
    <property type="component" value="Unassembled WGS sequence"/>
</dbReference>
<evidence type="ECO:0000313" key="1">
    <source>
        <dbReference type="EMBL" id="MBY9074903.1"/>
    </source>
</evidence>
<name>A0ABS7RLK3_9ACTN</name>
<accession>A0ABS7RLK3</accession>